<dbReference type="PANTHER" id="PTHR10039:SF17">
    <property type="entry name" value="FUNGAL STAND N-TERMINAL GOODBYE DOMAIN-CONTAINING PROTEIN-RELATED"/>
    <property type="match status" value="1"/>
</dbReference>
<dbReference type="EMBL" id="ONZQ02000004">
    <property type="protein sequence ID" value="SPO01215.1"/>
    <property type="molecule type" value="Genomic_DNA"/>
</dbReference>
<organism evidence="8 9">
    <name type="scientific">Cephalotrichum gorgonifer</name>
    <dbReference type="NCBI Taxonomy" id="2041049"/>
    <lineage>
        <taxon>Eukaryota</taxon>
        <taxon>Fungi</taxon>
        <taxon>Dikarya</taxon>
        <taxon>Ascomycota</taxon>
        <taxon>Pezizomycotina</taxon>
        <taxon>Sordariomycetes</taxon>
        <taxon>Hypocreomycetidae</taxon>
        <taxon>Microascales</taxon>
        <taxon>Microascaceae</taxon>
        <taxon>Cephalotrichum</taxon>
    </lineage>
</organism>
<evidence type="ECO:0000256" key="2">
    <source>
        <dbReference type="ARBA" id="ARBA00022737"/>
    </source>
</evidence>
<evidence type="ECO:0000313" key="8">
    <source>
        <dbReference type="EMBL" id="SPO01215.1"/>
    </source>
</evidence>
<dbReference type="InterPro" id="IPR023828">
    <property type="entry name" value="Peptidase_S8_Ser-AS"/>
</dbReference>
<dbReference type="SUPFAM" id="SSF52540">
    <property type="entry name" value="P-loop containing nucleoside triphosphate hydrolases"/>
    <property type="match status" value="1"/>
</dbReference>
<dbReference type="InterPro" id="IPR056884">
    <property type="entry name" value="NPHP3-like_N"/>
</dbReference>
<sequence length="649" mass="71851">MSWGFSESHPVLESAILSAAEQNIIMFVAASNDGANRGKGDRIPFPARLPQVICINASDGYGNPSRFNPPPNEDDFNFMTLGEAIQTSDPDKDSHKSLGSKQTGTSFAAPGAAAIAALLIEFAKQDPLRKDKALLREVTTMEGVIKLFAGMSEDPVLGYRYLRPWDLVWCEERSDRHDCRSCRMAAEKNVRKLLAGRVPIPNLALVPNLPHSPEAEFDSLMNEAKGMCIEGTREKALHDIMSWIEDPNGELVGWIVGRAGVGKSAIAGTICSRLYANNRLGGTYFFSLNYRKADEAFLFVTSIAYQLARYIPGFAREISSVLKEDPDLALPKKGLLSQWEKLVIKPIQSSNLKLVFVIDALDECAKASPILPLLKKLEGSGLREKLRVLVSSKPSTLVDSGFRVLTQAPRRFDLDSVSAPTVEADISKMIRHDLGMTKERLEGFSSTDFINEETVGRLAKKSSGVFLWAKVACRYIDGGEDIGNLSTLPEERLEIVLDDWKCEGLSALYLEIMENAVKGPDRDILVRQVRHVLEVIIALFVPLPLNDLTAFCPDLKSQLVKHRLYGLRSVLIVPAAPEEPVEVFHGSFRSFLIEEKHDDFGISPGIAHRHMFRRSFNALTATGDSPLHRDVCNFRDPAINADEILDFSS</sequence>
<protein>
    <recommendedName>
        <fullName evidence="10">Peptidase S8/S53 domain-containing protein</fullName>
    </recommendedName>
</protein>
<evidence type="ECO:0008006" key="10">
    <source>
        <dbReference type="Google" id="ProtNLM"/>
    </source>
</evidence>
<feature type="domain" description="Nephrocystin 3-like N-terminal" evidence="7">
    <location>
        <begin position="239"/>
        <end position="392"/>
    </location>
</feature>
<evidence type="ECO:0000259" key="7">
    <source>
        <dbReference type="Pfam" id="PF24883"/>
    </source>
</evidence>
<keyword evidence="3" id="KW-0378">Hydrolase</keyword>
<proteinExistence type="inferred from homology"/>
<feature type="domain" description="Peptidase S8/S53" evidence="6">
    <location>
        <begin position="1"/>
        <end position="125"/>
    </location>
</feature>
<evidence type="ECO:0000259" key="6">
    <source>
        <dbReference type="Pfam" id="PF00082"/>
    </source>
</evidence>
<reference evidence="8" key="1">
    <citation type="submission" date="2018-03" db="EMBL/GenBank/DDBJ databases">
        <authorList>
            <person name="Guldener U."/>
        </authorList>
    </citation>
    <scope>NUCLEOTIDE SEQUENCE</scope>
</reference>
<dbReference type="SUPFAM" id="SSF52743">
    <property type="entry name" value="Subtilisin-like"/>
    <property type="match status" value="1"/>
</dbReference>
<name>A0AAE8SU25_9PEZI</name>
<dbReference type="PROSITE" id="PS00138">
    <property type="entry name" value="SUBTILASE_SER"/>
    <property type="match status" value="1"/>
</dbReference>
<evidence type="ECO:0000256" key="1">
    <source>
        <dbReference type="ARBA" id="ARBA00022670"/>
    </source>
</evidence>
<dbReference type="PANTHER" id="PTHR10039">
    <property type="entry name" value="AMELOGENIN"/>
    <property type="match status" value="1"/>
</dbReference>
<accession>A0AAE8SU25</accession>
<evidence type="ECO:0000256" key="5">
    <source>
        <dbReference type="PROSITE-ProRule" id="PRU01240"/>
    </source>
</evidence>
<comment type="caution">
    <text evidence="8">The sequence shown here is derived from an EMBL/GenBank/DDBJ whole genome shotgun (WGS) entry which is preliminary data.</text>
</comment>
<keyword evidence="2" id="KW-0677">Repeat</keyword>
<comment type="similarity">
    <text evidence="5">Belongs to the peptidase S8 family.</text>
</comment>
<dbReference type="Gene3D" id="3.40.50.300">
    <property type="entry name" value="P-loop containing nucleotide triphosphate hydrolases"/>
    <property type="match status" value="1"/>
</dbReference>
<keyword evidence="9" id="KW-1185">Reference proteome</keyword>
<dbReference type="InterPro" id="IPR027417">
    <property type="entry name" value="P-loop_NTPase"/>
</dbReference>
<evidence type="ECO:0000256" key="3">
    <source>
        <dbReference type="ARBA" id="ARBA00022801"/>
    </source>
</evidence>
<keyword evidence="4" id="KW-0720">Serine protease</keyword>
<evidence type="ECO:0000256" key="4">
    <source>
        <dbReference type="ARBA" id="ARBA00022825"/>
    </source>
</evidence>
<dbReference type="AlphaFoldDB" id="A0AAE8SU25"/>
<dbReference type="InterPro" id="IPR036852">
    <property type="entry name" value="Peptidase_S8/S53_dom_sf"/>
</dbReference>
<dbReference type="Proteomes" id="UP001187682">
    <property type="component" value="Unassembled WGS sequence"/>
</dbReference>
<dbReference type="PROSITE" id="PS51892">
    <property type="entry name" value="SUBTILASE"/>
    <property type="match status" value="1"/>
</dbReference>
<dbReference type="Gene3D" id="3.40.50.200">
    <property type="entry name" value="Peptidase S8/S53 domain"/>
    <property type="match status" value="1"/>
</dbReference>
<gene>
    <name evidence="8" type="ORF">DNG_03962</name>
</gene>
<comment type="caution">
    <text evidence="5">Lacks conserved residue(s) required for the propagation of feature annotation.</text>
</comment>
<dbReference type="Pfam" id="PF00082">
    <property type="entry name" value="Peptidase_S8"/>
    <property type="match status" value="1"/>
</dbReference>
<evidence type="ECO:0000313" key="9">
    <source>
        <dbReference type="Proteomes" id="UP001187682"/>
    </source>
</evidence>
<dbReference type="GO" id="GO:0004252">
    <property type="term" value="F:serine-type endopeptidase activity"/>
    <property type="evidence" value="ECO:0007669"/>
    <property type="project" value="InterPro"/>
</dbReference>
<dbReference type="GO" id="GO:0006508">
    <property type="term" value="P:proteolysis"/>
    <property type="evidence" value="ECO:0007669"/>
    <property type="project" value="UniProtKB-KW"/>
</dbReference>
<dbReference type="InterPro" id="IPR000209">
    <property type="entry name" value="Peptidase_S8/S53_dom"/>
</dbReference>
<keyword evidence="1" id="KW-0645">Protease</keyword>
<dbReference type="Pfam" id="PF24883">
    <property type="entry name" value="NPHP3_N"/>
    <property type="match status" value="1"/>
</dbReference>